<evidence type="ECO:0000256" key="2">
    <source>
        <dbReference type="ARBA" id="ARBA00010961"/>
    </source>
</evidence>
<comment type="similarity">
    <text evidence="2">Belongs to the transposase mutator family.</text>
</comment>
<dbReference type="GO" id="GO:0004803">
    <property type="term" value="F:transposase activity"/>
    <property type="evidence" value="ECO:0007669"/>
    <property type="project" value="InterPro"/>
</dbReference>
<evidence type="ECO:0000256" key="1">
    <source>
        <dbReference type="ARBA" id="ARBA00002190"/>
    </source>
</evidence>
<evidence type="ECO:0000256" key="4">
    <source>
        <dbReference type="ARBA" id="ARBA00023125"/>
    </source>
</evidence>
<dbReference type="Pfam" id="PF00872">
    <property type="entry name" value="Transposase_mut"/>
    <property type="match status" value="1"/>
</dbReference>
<gene>
    <name evidence="6" type="ORF">ENU96_06475</name>
</gene>
<evidence type="ECO:0000313" key="6">
    <source>
        <dbReference type="EMBL" id="HGI75301.1"/>
    </source>
</evidence>
<dbReference type="GO" id="GO:0006313">
    <property type="term" value="P:DNA transposition"/>
    <property type="evidence" value="ECO:0007669"/>
    <property type="project" value="InterPro"/>
</dbReference>
<proteinExistence type="inferred from homology"/>
<keyword evidence="4" id="KW-0238">DNA-binding</keyword>
<dbReference type="EMBL" id="DTEN01000253">
    <property type="protein sequence ID" value="HGI75301.1"/>
    <property type="molecule type" value="Genomic_DNA"/>
</dbReference>
<sequence>MRDALDEVRKNQLERLAKEVKGRVKVVEVFSGEGAIEKLLYLALGQLHGESADFGGFAEFQ</sequence>
<dbReference type="AlphaFoldDB" id="A0A7V4DGW1"/>
<accession>A0A7V4DGW1</accession>
<name>A0A7V4DGW1_9BACT</name>
<comment type="caution">
    <text evidence="6">The sequence shown here is derived from an EMBL/GenBank/DDBJ whole genome shotgun (WGS) entry which is preliminary data.</text>
</comment>
<protein>
    <submittedName>
        <fullName evidence="6">Uncharacterized protein</fullName>
    </submittedName>
</protein>
<evidence type="ECO:0000256" key="3">
    <source>
        <dbReference type="ARBA" id="ARBA00022578"/>
    </source>
</evidence>
<keyword evidence="5" id="KW-0233">DNA recombination</keyword>
<comment type="function">
    <text evidence="1">Required for the transposition of the insertion element.</text>
</comment>
<dbReference type="GO" id="GO:0003677">
    <property type="term" value="F:DNA binding"/>
    <property type="evidence" value="ECO:0007669"/>
    <property type="project" value="UniProtKB-KW"/>
</dbReference>
<evidence type="ECO:0000256" key="5">
    <source>
        <dbReference type="ARBA" id="ARBA00023172"/>
    </source>
</evidence>
<keyword evidence="3" id="KW-0815">Transposition</keyword>
<dbReference type="InterPro" id="IPR001207">
    <property type="entry name" value="Transposase_mutator"/>
</dbReference>
<organism evidence="6">
    <name type="scientific">Candidatus Caldatribacterium californiense</name>
    <dbReference type="NCBI Taxonomy" id="1454726"/>
    <lineage>
        <taxon>Bacteria</taxon>
        <taxon>Pseudomonadati</taxon>
        <taxon>Atribacterota</taxon>
        <taxon>Atribacteria</taxon>
        <taxon>Atribacterales</taxon>
        <taxon>Candidatus Caldatribacteriaceae</taxon>
        <taxon>Candidatus Caldatribacterium</taxon>
    </lineage>
</organism>
<reference evidence="6" key="1">
    <citation type="journal article" date="2020" name="mSystems">
        <title>Genome- and Community-Level Interaction Insights into Carbon Utilization and Element Cycling Functions of Hydrothermarchaeota in Hydrothermal Sediment.</title>
        <authorList>
            <person name="Zhou Z."/>
            <person name="Liu Y."/>
            <person name="Xu W."/>
            <person name="Pan J."/>
            <person name="Luo Z.H."/>
            <person name="Li M."/>
        </authorList>
    </citation>
    <scope>NUCLEOTIDE SEQUENCE [LARGE SCALE GENOMIC DNA]</scope>
    <source>
        <strain evidence="6">SpSt-716</strain>
    </source>
</reference>